<name>A0ABQ2PGU7_9NEIS</name>
<comment type="function">
    <text evidence="6">Has oligopeptidase activity and degrades a variety of small bioactive peptides.</text>
</comment>
<dbReference type="InterPro" id="IPR001567">
    <property type="entry name" value="Pept_M3A_M3B_dom"/>
</dbReference>
<dbReference type="InterPro" id="IPR045090">
    <property type="entry name" value="Pept_M3A_M3B"/>
</dbReference>
<evidence type="ECO:0000256" key="4">
    <source>
        <dbReference type="ARBA" id="ARBA00022833"/>
    </source>
</evidence>
<dbReference type="Gene3D" id="1.10.1370.20">
    <property type="entry name" value="Oligoendopeptidase f, C-terminal domain"/>
    <property type="match status" value="1"/>
</dbReference>
<dbReference type="Proteomes" id="UP000621859">
    <property type="component" value="Unassembled WGS sequence"/>
</dbReference>
<gene>
    <name evidence="10" type="ORF">GCM10010971_06270</name>
</gene>
<evidence type="ECO:0000259" key="9">
    <source>
        <dbReference type="Pfam" id="PF08439"/>
    </source>
</evidence>
<evidence type="ECO:0000256" key="5">
    <source>
        <dbReference type="ARBA" id="ARBA00023049"/>
    </source>
</evidence>
<evidence type="ECO:0000313" key="11">
    <source>
        <dbReference type="Proteomes" id="UP000621859"/>
    </source>
</evidence>
<feature type="chain" id="PRO_5046696249" description="Oligopeptidase F" evidence="7">
    <location>
        <begin position="23"/>
        <end position="628"/>
    </location>
</feature>
<feature type="signal peptide" evidence="7">
    <location>
        <begin position="1"/>
        <end position="22"/>
    </location>
</feature>
<evidence type="ECO:0000256" key="3">
    <source>
        <dbReference type="ARBA" id="ARBA00022801"/>
    </source>
</evidence>
<keyword evidence="4 6" id="KW-0862">Zinc</keyword>
<reference evidence="11" key="1">
    <citation type="journal article" date="2019" name="Int. J. Syst. Evol. Microbiol.">
        <title>The Global Catalogue of Microorganisms (GCM) 10K type strain sequencing project: providing services to taxonomists for standard genome sequencing and annotation.</title>
        <authorList>
            <consortium name="The Broad Institute Genomics Platform"/>
            <consortium name="The Broad Institute Genome Sequencing Center for Infectious Disease"/>
            <person name="Wu L."/>
            <person name="Ma J."/>
        </authorList>
    </citation>
    <scope>NUCLEOTIDE SEQUENCE [LARGE SCALE GENOMIC DNA]</scope>
    <source>
        <strain evidence="11">CGMCC 1.8860</strain>
    </source>
</reference>
<dbReference type="NCBIfam" id="TIGR00181">
    <property type="entry name" value="pepF"/>
    <property type="match status" value="1"/>
</dbReference>
<dbReference type="Pfam" id="PF08439">
    <property type="entry name" value="Peptidase_M3_N"/>
    <property type="match status" value="1"/>
</dbReference>
<evidence type="ECO:0000313" key="10">
    <source>
        <dbReference type="EMBL" id="GGP24808.1"/>
    </source>
</evidence>
<dbReference type="PANTHER" id="PTHR11804:SF84">
    <property type="entry name" value="SACCHAROLYSIN"/>
    <property type="match status" value="1"/>
</dbReference>
<protein>
    <recommendedName>
        <fullName evidence="6">Oligopeptidase F</fullName>
        <ecNumber evidence="6">3.4.24.-</ecNumber>
    </recommendedName>
</protein>
<keyword evidence="3 6" id="KW-0378">Hydrolase</keyword>
<dbReference type="InterPro" id="IPR013647">
    <property type="entry name" value="OligopepF_N_dom"/>
</dbReference>
<evidence type="ECO:0000256" key="7">
    <source>
        <dbReference type="SAM" id="SignalP"/>
    </source>
</evidence>
<evidence type="ECO:0000259" key="8">
    <source>
        <dbReference type="Pfam" id="PF01432"/>
    </source>
</evidence>
<feature type="domain" description="Peptidase M3A/M3B catalytic" evidence="8">
    <location>
        <begin position="230"/>
        <end position="609"/>
    </location>
</feature>
<dbReference type="CDD" id="cd09608">
    <property type="entry name" value="M3B_PepF"/>
    <property type="match status" value="1"/>
</dbReference>
<keyword evidence="1 6" id="KW-0645">Protease</keyword>
<dbReference type="Gene3D" id="1.20.140.70">
    <property type="entry name" value="Oligopeptidase f, N-terminal domain"/>
    <property type="match status" value="1"/>
</dbReference>
<comment type="cofactor">
    <cofactor evidence="6">
        <name>Zn(2+)</name>
        <dbReference type="ChEBI" id="CHEBI:29105"/>
    </cofactor>
    <text evidence="6">Binds 1 zinc ion.</text>
</comment>
<proteinExistence type="inferred from homology"/>
<dbReference type="EC" id="3.4.24.-" evidence="6"/>
<dbReference type="InterPro" id="IPR004438">
    <property type="entry name" value="Peptidase_M3B"/>
</dbReference>
<dbReference type="RefSeq" id="WP_188688667.1">
    <property type="nucleotide sequence ID" value="NZ_BMLY01000001.1"/>
</dbReference>
<evidence type="ECO:0000256" key="1">
    <source>
        <dbReference type="ARBA" id="ARBA00022670"/>
    </source>
</evidence>
<comment type="similarity">
    <text evidence="6">Belongs to the peptidase M3B family.</text>
</comment>
<keyword evidence="7" id="KW-0732">Signal</keyword>
<dbReference type="EMBL" id="BMLY01000001">
    <property type="protein sequence ID" value="GGP24808.1"/>
    <property type="molecule type" value="Genomic_DNA"/>
</dbReference>
<dbReference type="PANTHER" id="PTHR11804">
    <property type="entry name" value="PROTEASE M3 THIMET OLIGOPEPTIDASE-RELATED"/>
    <property type="match status" value="1"/>
</dbReference>
<sequence length="628" mass="69736">MKMTVLAATLAVALLSTAFASAAATSSTQTAAAAAPTNPPAVWDLTPLYPTTAAWDAERLAIVAEFPKLKARQGTLGKDPQSLAAALQEMFDLRRRLWRMEIYASLQADANTLDDVAQSHAQQAFSVDAQMDETTSFINPEISAIGAEKINAWLTQEPALGQFSYFIRNVLRLTSHTLDASSEALLAAAQRPLEGPHDVFNLLTNADMPFPKITVRGKTWTLDQETYTLLRTDKDPKVRQQVFKVFWTLFKAYERTLGASYAAHIRGEIFKANARHYSSVLDMKLASENTPDAVYKTLIAETNAGLPTLHRYFKLRTRLLGLKQAGYPDVYVPLTSKSPSYTLAQAEATTLKAVAPLGQDYVNTLATSFGKSWMHAQPQRGKRSGAYMNGAAYDVHPFVLMTFNGDYESMSTVAHEWGHAMHSVLANAAQPFPTADYSLFVAEIPSTTNEMLLADYVAANAKTRAEKVFALNQELELLRATFFRQAMFAEFEYKAHEALEQDKALSGSDFSKIYLDLLKRYQGDAQGAMHIDDLYGSEWEFVPHFYNDFYVYQYATSISAAAYFAEGIEKGDLALRDRYFTMLKSGGSADPYEIVKRAGVDLASPEPYRAVIRRMNHAMDEIEALTAQ</sequence>
<feature type="domain" description="Oligopeptidase F N-terminal" evidence="9">
    <location>
        <begin position="141"/>
        <end position="210"/>
    </location>
</feature>
<evidence type="ECO:0000256" key="2">
    <source>
        <dbReference type="ARBA" id="ARBA00022723"/>
    </source>
</evidence>
<organism evidence="10 11">
    <name type="scientific">Silvimonas amylolytica</name>
    <dbReference type="NCBI Taxonomy" id="449663"/>
    <lineage>
        <taxon>Bacteria</taxon>
        <taxon>Pseudomonadati</taxon>
        <taxon>Pseudomonadota</taxon>
        <taxon>Betaproteobacteria</taxon>
        <taxon>Neisseriales</taxon>
        <taxon>Chitinibacteraceae</taxon>
        <taxon>Silvimonas</taxon>
    </lineage>
</organism>
<comment type="caution">
    <text evidence="10">The sequence shown here is derived from an EMBL/GenBank/DDBJ whole genome shotgun (WGS) entry which is preliminary data.</text>
</comment>
<keyword evidence="2 6" id="KW-0479">Metal-binding</keyword>
<accession>A0ABQ2PGU7</accession>
<dbReference type="Pfam" id="PF01432">
    <property type="entry name" value="Peptidase_M3"/>
    <property type="match status" value="1"/>
</dbReference>
<keyword evidence="5 6" id="KW-0482">Metalloprotease</keyword>
<keyword evidence="11" id="KW-1185">Reference proteome</keyword>
<evidence type="ECO:0000256" key="6">
    <source>
        <dbReference type="RuleBase" id="RU368091"/>
    </source>
</evidence>
<dbReference type="InterPro" id="IPR042088">
    <property type="entry name" value="OligoPept_F_C"/>
</dbReference>
<dbReference type="SUPFAM" id="SSF55486">
    <property type="entry name" value="Metalloproteases ('zincins'), catalytic domain"/>
    <property type="match status" value="1"/>
</dbReference>